<dbReference type="InterPro" id="IPR035899">
    <property type="entry name" value="DBL_dom_sf"/>
</dbReference>
<dbReference type="GO" id="GO:0005737">
    <property type="term" value="C:cytoplasm"/>
    <property type="evidence" value="ECO:0007669"/>
    <property type="project" value="TreeGrafter"/>
</dbReference>
<evidence type="ECO:0000259" key="1">
    <source>
        <dbReference type="PROSITE" id="PS50010"/>
    </source>
</evidence>
<dbReference type="Gene3D" id="1.20.900.10">
    <property type="entry name" value="Dbl homology (DH) domain"/>
    <property type="match status" value="1"/>
</dbReference>
<dbReference type="PANTHER" id="PTHR12673">
    <property type="entry name" value="FACIOGENITAL DYSPLASIA PROTEIN"/>
    <property type="match status" value="1"/>
</dbReference>
<dbReference type="InterPro" id="IPR000219">
    <property type="entry name" value="DH_dom"/>
</dbReference>
<dbReference type="PROSITE" id="PS50010">
    <property type="entry name" value="DH_2"/>
    <property type="match status" value="1"/>
</dbReference>
<dbReference type="SUPFAM" id="SSF48065">
    <property type="entry name" value="DBL homology domain (DH-domain)"/>
    <property type="match status" value="1"/>
</dbReference>
<evidence type="ECO:0000313" key="3">
    <source>
        <dbReference type="Proteomes" id="UP001212411"/>
    </source>
</evidence>
<dbReference type="Pfam" id="PF00621">
    <property type="entry name" value="RhoGEF"/>
    <property type="match status" value="1"/>
</dbReference>
<name>A0AAE9W928_9SCHI</name>
<dbReference type="GO" id="GO:0005085">
    <property type="term" value="F:guanyl-nucleotide exchange factor activity"/>
    <property type="evidence" value="ECO:0007669"/>
    <property type="project" value="InterPro"/>
</dbReference>
<dbReference type="KEGG" id="som:SOMG_02056"/>
<reference evidence="2 3" key="1">
    <citation type="journal article" date="2023" name="G3 (Bethesda)">
        <title>A high-quality reference genome for the fission yeast Schizosaccharomyces osmophilus.</title>
        <authorList>
            <person name="Jia G.S."/>
            <person name="Zhang W.C."/>
            <person name="Liang Y."/>
            <person name="Liu X.H."/>
            <person name="Rhind N."/>
            <person name="Pidoux A."/>
            <person name="Brysch-Herzberg M."/>
            <person name="Du L.L."/>
        </authorList>
    </citation>
    <scope>NUCLEOTIDE SEQUENCE [LARGE SCALE GENOMIC DNA]</scope>
    <source>
        <strain evidence="2 3">CBS 15793</strain>
    </source>
</reference>
<dbReference type="RefSeq" id="XP_056036167.1">
    <property type="nucleotide sequence ID" value="XM_056180849.1"/>
</dbReference>
<dbReference type="Proteomes" id="UP001212411">
    <property type="component" value="Chromosome 1"/>
</dbReference>
<organism evidence="2 3">
    <name type="scientific">Schizosaccharomyces osmophilus</name>
    <dbReference type="NCBI Taxonomy" id="2545709"/>
    <lineage>
        <taxon>Eukaryota</taxon>
        <taxon>Fungi</taxon>
        <taxon>Dikarya</taxon>
        <taxon>Ascomycota</taxon>
        <taxon>Taphrinomycotina</taxon>
        <taxon>Schizosaccharomycetes</taxon>
        <taxon>Schizosaccharomycetales</taxon>
        <taxon>Schizosaccharomycetaceae</taxon>
        <taxon>Schizosaccharomyces</taxon>
    </lineage>
</organism>
<dbReference type="Pfam" id="PF17114">
    <property type="entry name" value="Nod1"/>
    <property type="match status" value="1"/>
</dbReference>
<dbReference type="InterPro" id="IPR032634">
    <property type="entry name" value="Gef2/Nod1_dom"/>
</dbReference>
<dbReference type="InterPro" id="IPR001331">
    <property type="entry name" value="GDS_CDC24_CS"/>
</dbReference>
<accession>A0AAE9W928</accession>
<dbReference type="AlphaFoldDB" id="A0AAE9W928"/>
<dbReference type="PROSITE" id="PS00741">
    <property type="entry name" value="DH_1"/>
    <property type="match status" value="1"/>
</dbReference>
<dbReference type="InterPro" id="IPR051092">
    <property type="entry name" value="FYVE_RhoGEF_PH"/>
</dbReference>
<sequence>MSPEVSPHDTINSIQYGGLWIFRNLASQSPSFQEQLSFCTFFHPKIGITLLAFAIIEDNTLAVFALSKLGPDAFTLPYSFFSRLEELFEMIGLHLDFQEDRREAALCAYEFLCTDSASIYTEENWLEAAIDPGYAEYVFSTIDVFQSEALLHELLSIGPTTVFHEFTVDVLLEGIMNDGWWADPYTKPWRSFLGNHYICEKDRRKVNSPTPSIASGSAAGNMSSVWKKKNLLFELMRTESTYVTRLRHLLNDYVVPLRSSAKSSKKLIGLYEINTMFPPNLTKLIQINSAFLDEIEAIMAELDEDSDSADDITDDFDLRMATCLCNHFQVFAQHYPRYLEQSKDFGEVLNAASKNPKFLDFIDKIKVKANRNVSLSQLIMEPVQRIPRYFLFLEQIITLTLDGPPQGTYMHAMETVHNIAEMPVVDAEERSKVFAGLQYIIPNLAPNLISNSRDLLDCVDVNREIWKSGQLSLVPYTILLFTDCICLLKRNSKASLADVILELKETFVLPKSFSREKSAQYVAWNYIDNIELTRGIDEDCTLWLISKSASAFPFFSEFPLIKFVSSNGKLPFESFLRSFQQALAFRKTQRMLVTSRSFNDFTIFYSCFTPVSYEKEKHRSSIICVCNDEYNSYNSESFLCEGNVVLNIQRQNEGFLVEALTWLGFDLPSRLFVSDAGIEKYISEYLITIKRMLSSPFSNRCFSQYDLYDNILQYLLLSKSNPKKGRLSLVGRPSSPIKWASALKGTYGAKGYSKSYATLPSQKHSSNDTNFDPKRSFGNIAMLPTNISFETILETLKSFKTIFLGITDYGALLKEVSPIESQQLEVLMGDVTRETPDFERIQRLPGAHIYFLFWKYLKLCVVKKYGSLLPSMFMQRLSNHGYTDLSYNLKTSLKKIEACLQELPQQNSRTLDAVLDIISELLLGLPLRDQCEMLVEQMASVLSPPLYRRSAIEVIRFMTYYYDQLFKKDTLDPLCSPSSKNAERYGQKEYEEQASQQVNESFMAKEVIPGKVDLKDYEHLRQNYHMTLAKIAQVNKRISGSKEAMPVLYDQLTHDLKLIKQSIQANLARKRCELDIAKWTLKEYEDAKQKLPNNDCKMEFFL</sequence>
<dbReference type="GO" id="GO:0032153">
    <property type="term" value="C:cell division site"/>
    <property type="evidence" value="ECO:0007669"/>
    <property type="project" value="UniProtKB-ARBA"/>
</dbReference>
<proteinExistence type="predicted"/>
<dbReference type="PANTHER" id="PTHR12673:SF159">
    <property type="entry name" value="LD03170P"/>
    <property type="match status" value="1"/>
</dbReference>
<gene>
    <name evidence="2" type="primary">gef2</name>
    <name evidence="2" type="ORF">SOMG_02056</name>
</gene>
<dbReference type="EMBL" id="CP115611">
    <property type="protein sequence ID" value="WBW71924.1"/>
    <property type="molecule type" value="Genomic_DNA"/>
</dbReference>
<dbReference type="GeneID" id="80875538"/>
<dbReference type="GO" id="GO:0035556">
    <property type="term" value="P:intracellular signal transduction"/>
    <property type="evidence" value="ECO:0007669"/>
    <property type="project" value="InterPro"/>
</dbReference>
<evidence type="ECO:0000313" key="2">
    <source>
        <dbReference type="EMBL" id="WBW71924.1"/>
    </source>
</evidence>
<feature type="domain" description="DH" evidence="1">
    <location>
        <begin position="227"/>
        <end position="421"/>
    </location>
</feature>
<dbReference type="SMART" id="SM00325">
    <property type="entry name" value="RhoGEF"/>
    <property type="match status" value="1"/>
</dbReference>
<keyword evidence="3" id="KW-1185">Reference proteome</keyword>
<protein>
    <submittedName>
        <fullName evidence="2">RhoGEF Gef2</fullName>
    </submittedName>
</protein>